<dbReference type="EMBL" id="JBHSIS010000002">
    <property type="protein sequence ID" value="MFC4851925.1"/>
    <property type="molecule type" value="Genomic_DNA"/>
</dbReference>
<dbReference type="PROSITE" id="PS50928">
    <property type="entry name" value="ABC_TM1"/>
    <property type="match status" value="1"/>
</dbReference>
<keyword evidence="10" id="KW-1185">Reference proteome</keyword>
<keyword evidence="3" id="KW-1003">Cell membrane</keyword>
<organism evidence="9 10">
    <name type="scientific">Actinophytocola glycyrrhizae</name>
    <dbReference type="NCBI Taxonomy" id="2044873"/>
    <lineage>
        <taxon>Bacteria</taxon>
        <taxon>Bacillati</taxon>
        <taxon>Actinomycetota</taxon>
        <taxon>Actinomycetes</taxon>
        <taxon>Pseudonocardiales</taxon>
        <taxon>Pseudonocardiaceae</taxon>
    </lineage>
</organism>
<feature type="transmembrane region" description="Helical" evidence="7">
    <location>
        <begin position="206"/>
        <end position="228"/>
    </location>
</feature>
<dbReference type="SUPFAM" id="SSF161098">
    <property type="entry name" value="MetI-like"/>
    <property type="match status" value="1"/>
</dbReference>
<comment type="caution">
    <text evidence="9">The sequence shown here is derived from an EMBL/GenBank/DDBJ whole genome shotgun (WGS) entry which is preliminary data.</text>
</comment>
<dbReference type="Pfam" id="PF00528">
    <property type="entry name" value="BPD_transp_1"/>
    <property type="match status" value="1"/>
</dbReference>
<evidence type="ECO:0000256" key="2">
    <source>
        <dbReference type="ARBA" id="ARBA00022448"/>
    </source>
</evidence>
<evidence type="ECO:0000256" key="4">
    <source>
        <dbReference type="ARBA" id="ARBA00022692"/>
    </source>
</evidence>
<evidence type="ECO:0000259" key="8">
    <source>
        <dbReference type="PROSITE" id="PS50928"/>
    </source>
</evidence>
<feature type="transmembrane region" description="Helical" evidence="7">
    <location>
        <begin position="32"/>
        <end position="51"/>
    </location>
</feature>
<evidence type="ECO:0000256" key="5">
    <source>
        <dbReference type="ARBA" id="ARBA00022989"/>
    </source>
</evidence>
<comment type="subcellular location">
    <subcellularLocation>
        <location evidence="1 7">Cell membrane</location>
        <topology evidence="1 7">Multi-pass membrane protein</topology>
    </subcellularLocation>
</comment>
<comment type="similarity">
    <text evidence="7">Belongs to the binding-protein-dependent transport system permease family.</text>
</comment>
<dbReference type="RefSeq" id="WP_378053165.1">
    <property type="nucleotide sequence ID" value="NZ_JBHSIS010000002.1"/>
</dbReference>
<proteinExistence type="inferred from homology"/>
<keyword evidence="2 7" id="KW-0813">Transport</keyword>
<dbReference type="CDD" id="cd06261">
    <property type="entry name" value="TM_PBP2"/>
    <property type="match status" value="1"/>
</dbReference>
<gene>
    <name evidence="9" type="ORF">ACFPCV_00315</name>
</gene>
<evidence type="ECO:0000256" key="1">
    <source>
        <dbReference type="ARBA" id="ARBA00004651"/>
    </source>
</evidence>
<dbReference type="PANTHER" id="PTHR43386:SF1">
    <property type="entry name" value="D,D-DIPEPTIDE TRANSPORT SYSTEM PERMEASE PROTEIN DDPC-RELATED"/>
    <property type="match status" value="1"/>
</dbReference>
<evidence type="ECO:0000313" key="10">
    <source>
        <dbReference type="Proteomes" id="UP001595859"/>
    </source>
</evidence>
<protein>
    <submittedName>
        <fullName evidence="9">ABC transporter permease</fullName>
    </submittedName>
</protein>
<evidence type="ECO:0000313" key="9">
    <source>
        <dbReference type="EMBL" id="MFC4851925.1"/>
    </source>
</evidence>
<feature type="transmembrane region" description="Helical" evidence="7">
    <location>
        <begin position="156"/>
        <end position="175"/>
    </location>
</feature>
<evidence type="ECO:0000256" key="6">
    <source>
        <dbReference type="ARBA" id="ARBA00023136"/>
    </source>
</evidence>
<evidence type="ECO:0000256" key="7">
    <source>
        <dbReference type="RuleBase" id="RU363032"/>
    </source>
</evidence>
<dbReference type="PANTHER" id="PTHR43386">
    <property type="entry name" value="OLIGOPEPTIDE TRANSPORT SYSTEM PERMEASE PROTEIN APPC"/>
    <property type="match status" value="1"/>
</dbReference>
<keyword evidence="4 7" id="KW-0812">Transmembrane</keyword>
<evidence type="ECO:0000256" key="3">
    <source>
        <dbReference type="ARBA" id="ARBA00022475"/>
    </source>
</evidence>
<dbReference type="Proteomes" id="UP001595859">
    <property type="component" value="Unassembled WGS sequence"/>
</dbReference>
<dbReference type="InterPro" id="IPR000515">
    <property type="entry name" value="MetI-like"/>
</dbReference>
<feature type="domain" description="ABC transmembrane type-1" evidence="8">
    <location>
        <begin position="93"/>
        <end position="286"/>
    </location>
</feature>
<feature type="transmembrane region" description="Helical" evidence="7">
    <location>
        <begin position="264"/>
        <end position="289"/>
    </location>
</feature>
<dbReference type="Gene3D" id="1.10.3720.10">
    <property type="entry name" value="MetI-like"/>
    <property type="match status" value="1"/>
</dbReference>
<reference evidence="10" key="1">
    <citation type="journal article" date="2019" name="Int. J. Syst. Evol. Microbiol.">
        <title>The Global Catalogue of Microorganisms (GCM) 10K type strain sequencing project: providing services to taxonomists for standard genome sequencing and annotation.</title>
        <authorList>
            <consortium name="The Broad Institute Genomics Platform"/>
            <consortium name="The Broad Institute Genome Sequencing Center for Infectious Disease"/>
            <person name="Wu L."/>
            <person name="Ma J."/>
        </authorList>
    </citation>
    <scope>NUCLEOTIDE SEQUENCE [LARGE SCALE GENOMIC DNA]</scope>
    <source>
        <strain evidence="10">ZS-22-S1</strain>
    </source>
</reference>
<dbReference type="InterPro" id="IPR050366">
    <property type="entry name" value="BP-dependent_transpt_permease"/>
</dbReference>
<accession>A0ABV9RRJ5</accession>
<feature type="transmembrane region" description="Helical" evidence="7">
    <location>
        <begin position="95"/>
        <end position="120"/>
    </location>
</feature>
<dbReference type="InterPro" id="IPR035906">
    <property type="entry name" value="MetI-like_sf"/>
</dbReference>
<dbReference type="InterPro" id="IPR025966">
    <property type="entry name" value="OppC_N"/>
</dbReference>
<dbReference type="Pfam" id="PF12911">
    <property type="entry name" value="OppC_N"/>
    <property type="match status" value="1"/>
</dbReference>
<name>A0ABV9RRJ5_9PSEU</name>
<keyword evidence="6 7" id="KW-0472">Membrane</keyword>
<sequence length="300" mass="32063">MTAPSPRALAWRRRGAAFATGWREFAKQRSGLVGLGLLTVIVLLAILAPVITDRDGLDVTKATGDRMESPSWEFLLGTDRPGRSVLLLTLWSARISLTVGFVATLLSVAIGTVIGILAAHYGRWVSAGLMRITDFFLVLPSLVLAIALSTVLERGIGTIILAIGLTSWPSAARLVRAQTLTIEARPYIERSKALGGGHFHVISKHVLPAVLPLVFVNTTLAVGSAIVAESTLSFLGLGDPDPMRPSWGSMLRSAWLDSAIIAGAWWYLLPPGIAIGIVVLAFTMCGRALESVLNPRLREG</sequence>
<feature type="transmembrane region" description="Helical" evidence="7">
    <location>
        <begin position="132"/>
        <end position="150"/>
    </location>
</feature>
<keyword evidence="5 7" id="KW-1133">Transmembrane helix</keyword>